<sequence length="159" mass="17817">MSLLRFSMLASTLLGLAGAAYLQGHHSAPTNENNQYALQNDRQAILEDFAYIFYTEKKVAEAFTKYVTENYTQHNPNILDGRQAAIEALTPLFSTEGIVFETHQVFVGGDYGLVHVKAVTPGQNDTAVMDMYRFEGLKIVEHWDVLQTMTAGINPHPFF</sequence>
<reference evidence="3 4" key="1">
    <citation type="journal article" date="2016" name="Genome Biol. Evol.">
        <title>Draft genome sequence of an aflatoxigenic Aspergillus species, A. bombycis.</title>
        <authorList>
            <person name="Moore G.G."/>
            <person name="Mack B.M."/>
            <person name="Beltz S.B."/>
            <person name="Gilbert M.K."/>
        </authorList>
    </citation>
    <scope>NUCLEOTIDE SEQUENCE [LARGE SCALE GENOMIC DNA]</scope>
    <source>
        <strain evidence="4">NRRL 26010</strain>
    </source>
</reference>
<gene>
    <name evidence="3" type="ORF">ABOM_007283</name>
</gene>
<name>A0A1F7ZXE0_9EURO</name>
<proteinExistence type="predicted"/>
<evidence type="ECO:0000256" key="1">
    <source>
        <dbReference type="SAM" id="SignalP"/>
    </source>
</evidence>
<dbReference type="EMBL" id="LYCR01000060">
    <property type="protein sequence ID" value="OGM44110.1"/>
    <property type="molecule type" value="Genomic_DNA"/>
</dbReference>
<dbReference type="SUPFAM" id="SSF54427">
    <property type="entry name" value="NTF2-like"/>
    <property type="match status" value="1"/>
</dbReference>
<dbReference type="GeneID" id="34450673"/>
<dbReference type="Proteomes" id="UP000179179">
    <property type="component" value="Unassembled WGS sequence"/>
</dbReference>
<dbReference type="Gene3D" id="3.10.450.50">
    <property type="match status" value="1"/>
</dbReference>
<feature type="chain" id="PRO_5009534305" description="SnoaL-like domain-containing protein" evidence="1">
    <location>
        <begin position="20"/>
        <end position="159"/>
    </location>
</feature>
<evidence type="ECO:0000313" key="4">
    <source>
        <dbReference type="Proteomes" id="UP000179179"/>
    </source>
</evidence>
<keyword evidence="4" id="KW-1185">Reference proteome</keyword>
<evidence type="ECO:0000313" key="3">
    <source>
        <dbReference type="EMBL" id="OGM44110.1"/>
    </source>
</evidence>
<comment type="caution">
    <text evidence="3">The sequence shown here is derived from an EMBL/GenBank/DDBJ whole genome shotgun (WGS) entry which is preliminary data.</text>
</comment>
<dbReference type="InterPro" id="IPR032710">
    <property type="entry name" value="NTF2-like_dom_sf"/>
</dbReference>
<organism evidence="3 4">
    <name type="scientific">Aspergillus bombycis</name>
    <dbReference type="NCBI Taxonomy" id="109264"/>
    <lineage>
        <taxon>Eukaryota</taxon>
        <taxon>Fungi</taxon>
        <taxon>Dikarya</taxon>
        <taxon>Ascomycota</taxon>
        <taxon>Pezizomycotina</taxon>
        <taxon>Eurotiomycetes</taxon>
        <taxon>Eurotiomycetidae</taxon>
        <taxon>Eurotiales</taxon>
        <taxon>Aspergillaceae</taxon>
        <taxon>Aspergillus</taxon>
    </lineage>
</organism>
<dbReference type="OrthoDB" id="2820488at2759"/>
<dbReference type="Pfam" id="PF12680">
    <property type="entry name" value="SnoaL_2"/>
    <property type="match status" value="1"/>
</dbReference>
<dbReference type="RefSeq" id="XP_022387827.1">
    <property type="nucleotide sequence ID" value="XM_022534412.1"/>
</dbReference>
<dbReference type="InterPro" id="IPR037401">
    <property type="entry name" value="SnoaL-like"/>
</dbReference>
<dbReference type="AlphaFoldDB" id="A0A1F7ZXE0"/>
<protein>
    <recommendedName>
        <fullName evidence="2">SnoaL-like domain-containing protein</fullName>
    </recommendedName>
</protein>
<keyword evidence="1" id="KW-0732">Signal</keyword>
<feature type="signal peptide" evidence="1">
    <location>
        <begin position="1"/>
        <end position="19"/>
    </location>
</feature>
<accession>A0A1F7ZXE0</accession>
<feature type="domain" description="SnoaL-like" evidence="2">
    <location>
        <begin position="59"/>
        <end position="142"/>
    </location>
</feature>
<evidence type="ECO:0000259" key="2">
    <source>
        <dbReference type="Pfam" id="PF12680"/>
    </source>
</evidence>